<name>A0A1M4X9V3_9BACL</name>
<dbReference type="RefSeq" id="WP_073154596.1">
    <property type="nucleotide sequence ID" value="NZ_FQVL01000004.1"/>
</dbReference>
<accession>A0A1M4X9V3</accession>
<keyword evidence="2" id="KW-0812">Transmembrane</keyword>
<feature type="transmembrane region" description="Helical" evidence="2">
    <location>
        <begin position="117"/>
        <end position="137"/>
    </location>
</feature>
<feature type="transmembrane region" description="Helical" evidence="2">
    <location>
        <begin position="39"/>
        <end position="57"/>
    </location>
</feature>
<reference evidence="3 4" key="1">
    <citation type="submission" date="2016-11" db="EMBL/GenBank/DDBJ databases">
        <authorList>
            <person name="Jaros S."/>
            <person name="Januszkiewicz K."/>
            <person name="Wedrychowicz H."/>
        </authorList>
    </citation>
    <scope>NUCLEOTIDE SEQUENCE [LARGE SCALE GENOMIC DNA]</scope>
    <source>
        <strain evidence="3 4">DSM 44666</strain>
    </source>
</reference>
<feature type="transmembrane region" description="Helical" evidence="2">
    <location>
        <begin position="63"/>
        <end position="81"/>
    </location>
</feature>
<evidence type="ECO:0000313" key="4">
    <source>
        <dbReference type="Proteomes" id="UP000184476"/>
    </source>
</evidence>
<sequence>MKNTAEQSPKFVFLPDDDPQEEVEKEPQPKKKRTPIRNTLAVITFIASIAGIIVGLFNGPVGIGISAAGFLISMFLRGGTLRLARYGVIFGLLGIITGIIASIVHVILAVTPVVLPAIKALGLIGTSLQFLLSLFGVSTQ</sequence>
<feature type="region of interest" description="Disordered" evidence="1">
    <location>
        <begin position="1"/>
        <end position="32"/>
    </location>
</feature>
<feature type="transmembrane region" description="Helical" evidence="2">
    <location>
        <begin position="88"/>
        <end position="111"/>
    </location>
</feature>
<keyword evidence="4" id="KW-1185">Reference proteome</keyword>
<dbReference type="Proteomes" id="UP000184476">
    <property type="component" value="Unassembled WGS sequence"/>
</dbReference>
<protein>
    <submittedName>
        <fullName evidence="3">Uncharacterized protein</fullName>
    </submittedName>
</protein>
<feature type="compositionally biased region" description="Acidic residues" evidence="1">
    <location>
        <begin position="15"/>
        <end position="24"/>
    </location>
</feature>
<dbReference type="AlphaFoldDB" id="A0A1M4X9V3"/>
<proteinExistence type="predicted"/>
<keyword evidence="2" id="KW-0472">Membrane</keyword>
<gene>
    <name evidence="3" type="ORF">SAMN05444392_104218</name>
</gene>
<evidence type="ECO:0000256" key="1">
    <source>
        <dbReference type="SAM" id="MobiDB-lite"/>
    </source>
</evidence>
<keyword evidence="2" id="KW-1133">Transmembrane helix</keyword>
<organism evidence="3 4">
    <name type="scientific">Seinonella peptonophila</name>
    <dbReference type="NCBI Taxonomy" id="112248"/>
    <lineage>
        <taxon>Bacteria</taxon>
        <taxon>Bacillati</taxon>
        <taxon>Bacillota</taxon>
        <taxon>Bacilli</taxon>
        <taxon>Bacillales</taxon>
        <taxon>Thermoactinomycetaceae</taxon>
        <taxon>Seinonella</taxon>
    </lineage>
</organism>
<evidence type="ECO:0000256" key="2">
    <source>
        <dbReference type="SAM" id="Phobius"/>
    </source>
</evidence>
<dbReference type="EMBL" id="FQVL01000004">
    <property type="protein sequence ID" value="SHE90269.1"/>
    <property type="molecule type" value="Genomic_DNA"/>
</dbReference>
<evidence type="ECO:0000313" key="3">
    <source>
        <dbReference type="EMBL" id="SHE90269.1"/>
    </source>
</evidence>